<evidence type="ECO:0000256" key="2">
    <source>
        <dbReference type="ARBA" id="ARBA00023163"/>
    </source>
</evidence>
<protein>
    <recommendedName>
        <fullName evidence="7">HTH DNA binding domain-containing protein</fullName>
    </recommendedName>
</protein>
<feature type="domain" description="Bacterioopsin transcriptional activator GAF and HTH associated" evidence="4">
    <location>
        <begin position="6"/>
        <end position="135"/>
    </location>
</feature>
<keyword evidence="1" id="KW-0805">Transcription regulation</keyword>
<reference evidence="5 6" key="1">
    <citation type="journal article" date="2019" name="Int. J. Syst. Evol. Microbiol.">
        <title>The Global Catalogue of Microorganisms (GCM) 10K type strain sequencing project: providing services to taxonomists for standard genome sequencing and annotation.</title>
        <authorList>
            <consortium name="The Broad Institute Genomics Platform"/>
            <consortium name="The Broad Institute Genome Sequencing Center for Infectious Disease"/>
            <person name="Wu L."/>
            <person name="Ma J."/>
        </authorList>
    </citation>
    <scope>NUCLEOTIDE SEQUENCE [LARGE SCALE GENOMIC DNA]</scope>
    <source>
        <strain evidence="5 6">JCM 17504</strain>
    </source>
</reference>
<evidence type="ECO:0000313" key="6">
    <source>
        <dbReference type="Proteomes" id="UP001501729"/>
    </source>
</evidence>
<dbReference type="Pfam" id="PF15915">
    <property type="entry name" value="BAT"/>
    <property type="match status" value="1"/>
</dbReference>
<dbReference type="GeneID" id="68615413"/>
<evidence type="ECO:0000313" key="5">
    <source>
        <dbReference type="EMBL" id="GAA5049913.1"/>
    </source>
</evidence>
<keyword evidence="2" id="KW-0804">Transcription</keyword>
<dbReference type="EMBL" id="BAABKX010000007">
    <property type="protein sequence ID" value="GAA5049913.1"/>
    <property type="molecule type" value="Genomic_DNA"/>
</dbReference>
<feature type="domain" description="HTH bat-type" evidence="3">
    <location>
        <begin position="157"/>
        <end position="208"/>
    </location>
</feature>
<evidence type="ECO:0000259" key="3">
    <source>
        <dbReference type="Pfam" id="PF04967"/>
    </source>
</evidence>
<dbReference type="InterPro" id="IPR013324">
    <property type="entry name" value="RNA_pol_sigma_r3/r4-like"/>
</dbReference>
<accession>A0AAV3UHH6</accession>
<dbReference type="SUPFAM" id="SSF88659">
    <property type="entry name" value="Sigma3 and sigma4 domains of RNA polymerase sigma factors"/>
    <property type="match status" value="1"/>
</dbReference>
<evidence type="ECO:0000256" key="1">
    <source>
        <dbReference type="ARBA" id="ARBA00023015"/>
    </source>
</evidence>
<sequence>MSLIAEFHLRDSRLPLSDTIAAAPQATIEVDRMMIVDRDHLAIICWVEAASFEMFETALEKDETVVTHSILEASPEQRHYHIQLEKPMLLPLKVAFDEFGAVPGGTIILNGQWNSRAYFPNRDTLRQFRNACHEYGVSFQLKSLYEPKSKSDDLSGLTSKQRETLEIAYKHGYFDIPRQMTLDDLSEQLGISKPSVSKRLRRAQQYVIGNAVNGDSI</sequence>
<dbReference type="PANTHER" id="PTHR34236:SF1">
    <property type="entry name" value="DIMETHYL SULFOXIDE REDUCTASE TRANSCRIPTIONAL ACTIVATOR"/>
    <property type="match status" value="1"/>
</dbReference>
<dbReference type="AlphaFoldDB" id="A0AAV3UHH6"/>
<keyword evidence="6" id="KW-1185">Reference proteome</keyword>
<proteinExistence type="predicted"/>
<evidence type="ECO:0008006" key="7">
    <source>
        <dbReference type="Google" id="ProtNLM"/>
    </source>
</evidence>
<name>A0AAV3UHH6_9EURY</name>
<dbReference type="RefSeq" id="WP_227777305.1">
    <property type="nucleotide sequence ID" value="NZ_BAABKX010000007.1"/>
</dbReference>
<dbReference type="Pfam" id="PF04967">
    <property type="entry name" value="HTH_10"/>
    <property type="match status" value="1"/>
</dbReference>
<dbReference type="PANTHER" id="PTHR34236">
    <property type="entry name" value="DIMETHYL SULFOXIDE REDUCTASE TRANSCRIPTIONAL ACTIVATOR"/>
    <property type="match status" value="1"/>
</dbReference>
<organism evidence="5 6">
    <name type="scientific">Haladaptatus pallidirubidus</name>
    <dbReference type="NCBI Taxonomy" id="1008152"/>
    <lineage>
        <taxon>Archaea</taxon>
        <taxon>Methanobacteriati</taxon>
        <taxon>Methanobacteriota</taxon>
        <taxon>Stenosarchaea group</taxon>
        <taxon>Halobacteria</taxon>
        <taxon>Halobacteriales</taxon>
        <taxon>Haladaptataceae</taxon>
        <taxon>Haladaptatus</taxon>
    </lineage>
</organism>
<dbReference type="InterPro" id="IPR007050">
    <property type="entry name" value="HTH_bacterioopsin"/>
</dbReference>
<gene>
    <name evidence="5" type="ORF">GCM10025751_23310</name>
</gene>
<evidence type="ECO:0000259" key="4">
    <source>
        <dbReference type="Pfam" id="PF15915"/>
    </source>
</evidence>
<dbReference type="InterPro" id="IPR031803">
    <property type="entry name" value="BAT_GAF/HTH-assoc"/>
</dbReference>
<dbReference type="Proteomes" id="UP001501729">
    <property type="component" value="Unassembled WGS sequence"/>
</dbReference>
<comment type="caution">
    <text evidence="5">The sequence shown here is derived from an EMBL/GenBank/DDBJ whole genome shotgun (WGS) entry which is preliminary data.</text>
</comment>